<accession>A0A4U0XAH7</accession>
<evidence type="ECO:0000259" key="2">
    <source>
        <dbReference type="Pfam" id="PF02170"/>
    </source>
</evidence>
<evidence type="ECO:0000313" key="4">
    <source>
        <dbReference type="Proteomes" id="UP000309340"/>
    </source>
</evidence>
<name>A0A4U0XAH7_9PEZI</name>
<dbReference type="InterPro" id="IPR003100">
    <property type="entry name" value="PAZ_dom"/>
</dbReference>
<dbReference type="SUPFAM" id="SSF101690">
    <property type="entry name" value="PAZ domain"/>
    <property type="match status" value="1"/>
</dbReference>
<dbReference type="STRING" id="329884.A0A4U0XAH7"/>
<evidence type="ECO:0000313" key="3">
    <source>
        <dbReference type="EMBL" id="TKA72173.1"/>
    </source>
</evidence>
<protein>
    <recommendedName>
        <fullName evidence="2">PAZ domain-containing protein</fullName>
    </recommendedName>
</protein>
<dbReference type="EMBL" id="NAJQ01000320">
    <property type="protein sequence ID" value="TKA72173.1"/>
    <property type="molecule type" value="Genomic_DNA"/>
</dbReference>
<evidence type="ECO:0000256" key="1">
    <source>
        <dbReference type="SAM" id="MobiDB-lite"/>
    </source>
</evidence>
<gene>
    <name evidence="3" type="ORF">B0A55_07881</name>
</gene>
<dbReference type="Pfam" id="PF02170">
    <property type="entry name" value="PAZ"/>
    <property type="match status" value="1"/>
</dbReference>
<dbReference type="PANTHER" id="PTHR22891">
    <property type="entry name" value="EUKARYOTIC TRANSLATION INITIATION FACTOR 2C"/>
    <property type="match status" value="1"/>
</dbReference>
<keyword evidence="4" id="KW-1185">Reference proteome</keyword>
<dbReference type="Proteomes" id="UP000309340">
    <property type="component" value="Unassembled WGS sequence"/>
</dbReference>
<dbReference type="OrthoDB" id="3827824at2759"/>
<feature type="domain" description="PAZ" evidence="2">
    <location>
        <begin position="378"/>
        <end position="472"/>
    </location>
</feature>
<dbReference type="GO" id="GO:0003723">
    <property type="term" value="F:RNA binding"/>
    <property type="evidence" value="ECO:0007669"/>
    <property type="project" value="InterPro"/>
</dbReference>
<dbReference type="AlphaFoldDB" id="A0A4U0XAH7"/>
<comment type="caution">
    <text evidence="3">The sequence shown here is derived from an EMBL/GenBank/DDBJ whole genome shotgun (WGS) entry which is preliminary data.</text>
</comment>
<feature type="region of interest" description="Disordered" evidence="1">
    <location>
        <begin position="198"/>
        <end position="224"/>
    </location>
</feature>
<dbReference type="CDD" id="cd02846">
    <property type="entry name" value="PAZ_argonaute_like"/>
    <property type="match status" value="1"/>
</dbReference>
<dbReference type="Gene3D" id="2.170.260.10">
    <property type="entry name" value="paz domain"/>
    <property type="match status" value="1"/>
</dbReference>
<dbReference type="InterPro" id="IPR036085">
    <property type="entry name" value="PAZ_dom_sf"/>
</dbReference>
<reference evidence="3 4" key="1">
    <citation type="submission" date="2017-03" db="EMBL/GenBank/DDBJ databases">
        <title>Genomes of endolithic fungi from Antarctica.</title>
        <authorList>
            <person name="Coleine C."/>
            <person name="Masonjones S."/>
            <person name="Stajich J.E."/>
        </authorList>
    </citation>
    <scope>NUCLEOTIDE SEQUENCE [LARGE SCALE GENOMIC DNA]</scope>
    <source>
        <strain evidence="3 4">CCFEE 5184</strain>
    </source>
</reference>
<proteinExistence type="predicted"/>
<sequence length="990" mass="110169">MPRSVSIKVPEELARAFNKSILSACGSEGDDPAADYAYDTGRDSAIDDHLGRHQFHGYMHDKGPSTRNVLPADAMRDSTALAVNTVYQYDIKILGGDSLCGAATKQILKAFRKQVILEKTNGAMSQLSRSSFVAAEPIRQLEQEFRLHVHIAADAETTFAASRAKYVKVHDHKEDCETVKQWMLLGDMVPVPQTPGLSLRQGFGGPKPGSAYKQYAGRGRTDRTERENELMAYAKQEHGKAVGKEDGKHWTHTVVVMVDRTKFTIGRPEMVPPMLGNESTNEKRSRLAQLFTGCMLSQAKPDGSLQLGNRLFGEATALECGLEVRGGVMVKPGVCEDDENVHIIKTECKQHFYQPILLSDFMLAHFGTSVVSCDASKAEELTQVLKGVQVMVATSKGGKSRTIQGVTHKTASSLAICRDGDEGPITLADLYEGKRLRHPTMPCINIGFAGRDHFVPAEACQLMRSQPFNHKLPFYANKQDFTQRPEIPKPSNSSVKSTDAPHFPFSKIDASKLDVLFAEVVVHPNSSRRSDLGQLRLVQDKQWVIFQNEIKSRFKGAISDSVRKFREKQNQYPPILLPYALRETKAAPRVWAEKLRKALRAKPDPASSSIVVVAVPAGKHNADIYKALKKVCETDVGIQCKVIRTNVLSKIVKSSEEIQKRFTGAIVRNLLARTLHPPALDQKYSEDKEYQLRFPEREEEVERGLLYGIHVQPVESSKIRTATGEREWKIAPDQLITITSSALCIPGNVSTTHHLLSTVPGNGPAERLSECMYEHNEACKYDSKITHVALYRSGEGAGSTFQFRAEVKRLLQDHFGDAKRAFVAYVPETVVQLLGKSASIPDDDNSGHRTASDLFTASLLNGSQVPESQRDGDRSLTAQHLREMTNPFGLDAAFRQTYTRDPLEVQEAVRTYLLTHCHSEETEQAEKNIAGVFPHSCFSVLRNTAVPDILHLAQQASKYIQRFVEEVAGDEMKFELKDVKEELRGTLYYV</sequence>
<dbReference type="Gene3D" id="3.40.50.2300">
    <property type="match status" value="1"/>
</dbReference>
<organism evidence="3 4">
    <name type="scientific">Friedmanniomyces simplex</name>
    <dbReference type="NCBI Taxonomy" id="329884"/>
    <lineage>
        <taxon>Eukaryota</taxon>
        <taxon>Fungi</taxon>
        <taxon>Dikarya</taxon>
        <taxon>Ascomycota</taxon>
        <taxon>Pezizomycotina</taxon>
        <taxon>Dothideomycetes</taxon>
        <taxon>Dothideomycetidae</taxon>
        <taxon>Mycosphaerellales</taxon>
        <taxon>Teratosphaeriaceae</taxon>
        <taxon>Friedmanniomyces</taxon>
    </lineage>
</organism>